<dbReference type="SUPFAM" id="SSF53335">
    <property type="entry name" value="S-adenosyl-L-methionine-dependent methyltransferases"/>
    <property type="match status" value="1"/>
</dbReference>
<protein>
    <submittedName>
        <fullName evidence="2">Methyltransferase domain-containing protein</fullName>
    </submittedName>
</protein>
<dbReference type="GO" id="GO:0032259">
    <property type="term" value="P:methylation"/>
    <property type="evidence" value="ECO:0007669"/>
    <property type="project" value="UniProtKB-KW"/>
</dbReference>
<name>A0ABX1NTS4_9RHOO</name>
<proteinExistence type="predicted"/>
<feature type="domain" description="Methyltransferase" evidence="1">
    <location>
        <begin position="89"/>
        <end position="186"/>
    </location>
</feature>
<dbReference type="EMBL" id="WTVP01000010">
    <property type="protein sequence ID" value="NMG15052.1"/>
    <property type="molecule type" value="Genomic_DNA"/>
</dbReference>
<reference evidence="2 3" key="1">
    <citation type="submission" date="2019-12" db="EMBL/GenBank/DDBJ databases">
        <title>Comparative genomics gives insights into the taxonomy of the Azoarcus-Aromatoleum group and reveals separate origins of nif in the plant-associated Azoarcus and non-plant-associated Aromatoleum sub-groups.</title>
        <authorList>
            <person name="Lafos M."/>
            <person name="Maluk M."/>
            <person name="Batista M."/>
            <person name="Junghare M."/>
            <person name="Carmona M."/>
            <person name="Faoro H."/>
            <person name="Cruz L.M."/>
            <person name="Battistoni F."/>
            <person name="De Souza E."/>
            <person name="Pedrosa F."/>
            <person name="Chen W.-M."/>
            <person name="Poole P.S."/>
            <person name="Dixon R.A."/>
            <person name="James E.K."/>
        </authorList>
    </citation>
    <scope>NUCLEOTIDE SEQUENCE [LARGE SCALE GENOMIC DNA]</scope>
    <source>
        <strain evidence="2 3">PbN1</strain>
    </source>
</reference>
<dbReference type="Proteomes" id="UP000633943">
    <property type="component" value="Unassembled WGS sequence"/>
</dbReference>
<gene>
    <name evidence="2" type="ORF">GPA24_05730</name>
</gene>
<evidence type="ECO:0000313" key="2">
    <source>
        <dbReference type="EMBL" id="NMG15052.1"/>
    </source>
</evidence>
<dbReference type="InterPro" id="IPR041698">
    <property type="entry name" value="Methyltransf_25"/>
</dbReference>
<evidence type="ECO:0000259" key="1">
    <source>
        <dbReference type="Pfam" id="PF13649"/>
    </source>
</evidence>
<keyword evidence="3" id="KW-1185">Reference proteome</keyword>
<comment type="caution">
    <text evidence="2">The sequence shown here is derived from an EMBL/GenBank/DDBJ whole genome shotgun (WGS) entry which is preliminary data.</text>
</comment>
<keyword evidence="2" id="KW-0808">Transferase</keyword>
<accession>A0ABX1NTS4</accession>
<dbReference type="Gene3D" id="3.40.50.150">
    <property type="entry name" value="Vaccinia Virus protein VP39"/>
    <property type="match status" value="1"/>
</dbReference>
<keyword evidence="2" id="KW-0489">Methyltransferase</keyword>
<dbReference type="GO" id="GO:0008168">
    <property type="term" value="F:methyltransferase activity"/>
    <property type="evidence" value="ECO:0007669"/>
    <property type="project" value="UniProtKB-KW"/>
</dbReference>
<dbReference type="NCBIfam" id="NF038261">
    <property type="entry name" value="rhodoquin_RquA"/>
    <property type="match status" value="1"/>
</dbReference>
<sequence>MVTVNRQASIMLAGMEPNPADAALHVPGPLAARDVAIPAYLRHAYTWAYLDPRTLRWLDRPGVVSAILWGNANRLMRDAVAEFAPGQRVLQAACVYGGFSVLLAQRVGALGALDVVDVAALQVANARRKLAGFRQARVWQADLSMSGCVVADAYDGVCCFFLLHEVPEAERYPIVDNLLAAVRPGGRIVFVDYHRPHGWHPLRPVMSLVFRRFEPYAESLFGAAIESRSARSAGFEWTKTTCFGGLYQKLVGTRRG</sequence>
<dbReference type="Pfam" id="PF13649">
    <property type="entry name" value="Methyltransf_25"/>
    <property type="match status" value="1"/>
</dbReference>
<dbReference type="InterPro" id="IPR029063">
    <property type="entry name" value="SAM-dependent_MTases_sf"/>
</dbReference>
<organism evidence="2 3">
    <name type="scientific">Aromatoleum bremense</name>
    <dbReference type="NCBI Taxonomy" id="76115"/>
    <lineage>
        <taxon>Bacteria</taxon>
        <taxon>Pseudomonadati</taxon>
        <taxon>Pseudomonadota</taxon>
        <taxon>Betaproteobacteria</taxon>
        <taxon>Rhodocyclales</taxon>
        <taxon>Rhodocyclaceae</taxon>
        <taxon>Aromatoleum</taxon>
    </lineage>
</organism>
<evidence type="ECO:0000313" key="3">
    <source>
        <dbReference type="Proteomes" id="UP000633943"/>
    </source>
</evidence>
<dbReference type="CDD" id="cd02440">
    <property type="entry name" value="AdoMet_MTases"/>
    <property type="match status" value="1"/>
</dbReference>